<dbReference type="AlphaFoldDB" id="A0A927FCD6"/>
<dbReference type="RefSeq" id="WP_191617951.1">
    <property type="nucleotide sequence ID" value="NZ_JACYFG010000038.1"/>
</dbReference>
<protein>
    <submittedName>
        <fullName evidence="1">Uncharacterized protein</fullName>
    </submittedName>
</protein>
<evidence type="ECO:0000313" key="1">
    <source>
        <dbReference type="EMBL" id="MBD5780843.1"/>
    </source>
</evidence>
<gene>
    <name evidence="1" type="ORF">IEN85_15195</name>
</gene>
<organism evidence="1 2">
    <name type="scientific">Pelagicoccus enzymogenes</name>
    <dbReference type="NCBI Taxonomy" id="2773457"/>
    <lineage>
        <taxon>Bacteria</taxon>
        <taxon>Pseudomonadati</taxon>
        <taxon>Verrucomicrobiota</taxon>
        <taxon>Opitutia</taxon>
        <taxon>Puniceicoccales</taxon>
        <taxon>Pelagicoccaceae</taxon>
        <taxon>Pelagicoccus</taxon>
    </lineage>
</organism>
<accession>A0A927FCD6</accession>
<keyword evidence="2" id="KW-1185">Reference proteome</keyword>
<name>A0A927FCD6_9BACT</name>
<evidence type="ECO:0000313" key="2">
    <source>
        <dbReference type="Proteomes" id="UP000622317"/>
    </source>
</evidence>
<proteinExistence type="predicted"/>
<sequence length="223" mass="24741">MQDPLTLYFYHRSGKWNGKHGERYTVFDSTGVTLAEGLGRQKSLVLQLEVATPAGPLRFNNQLRKTFAFSGKVDALLPDGSLSAIVTRSLKVLGADEEELLRLQDPTSWKENLAESLVDALGNALLSGGDTPGGSARHRYLLLRNDAPCGALTREKLPFFPQAPREPGPLGKRLRKLLPKRWTAPQTPHAWSLRIQSPDTLRISEPALLNSLATLLELIRWSR</sequence>
<dbReference type="Proteomes" id="UP000622317">
    <property type="component" value="Unassembled WGS sequence"/>
</dbReference>
<reference evidence="1" key="1">
    <citation type="submission" date="2020-09" db="EMBL/GenBank/DDBJ databases">
        <title>Pelagicoccus enzymogenes sp. nov. with an EPS production, isolated from marine sediment.</title>
        <authorList>
            <person name="Feng X."/>
        </authorList>
    </citation>
    <scope>NUCLEOTIDE SEQUENCE</scope>
    <source>
        <strain evidence="1">NFK12</strain>
    </source>
</reference>
<dbReference type="EMBL" id="JACYFG010000038">
    <property type="protein sequence ID" value="MBD5780843.1"/>
    <property type="molecule type" value="Genomic_DNA"/>
</dbReference>
<comment type="caution">
    <text evidence="1">The sequence shown here is derived from an EMBL/GenBank/DDBJ whole genome shotgun (WGS) entry which is preliminary data.</text>
</comment>